<proteinExistence type="predicted"/>
<evidence type="ECO:0000313" key="2">
    <source>
        <dbReference type="EMBL" id="KAK3204514.1"/>
    </source>
</evidence>
<feature type="compositionally biased region" description="Polar residues" evidence="1">
    <location>
        <begin position="124"/>
        <end position="134"/>
    </location>
</feature>
<comment type="caution">
    <text evidence="2">The sequence shown here is derived from an EMBL/GenBank/DDBJ whole genome shotgun (WGS) entry which is preliminary data.</text>
</comment>
<feature type="compositionally biased region" description="Acidic residues" evidence="1">
    <location>
        <begin position="99"/>
        <end position="108"/>
    </location>
</feature>
<organism evidence="2 3">
    <name type="scientific">Dipteronia sinensis</name>
    <dbReference type="NCBI Taxonomy" id="43782"/>
    <lineage>
        <taxon>Eukaryota</taxon>
        <taxon>Viridiplantae</taxon>
        <taxon>Streptophyta</taxon>
        <taxon>Embryophyta</taxon>
        <taxon>Tracheophyta</taxon>
        <taxon>Spermatophyta</taxon>
        <taxon>Magnoliopsida</taxon>
        <taxon>eudicotyledons</taxon>
        <taxon>Gunneridae</taxon>
        <taxon>Pentapetalae</taxon>
        <taxon>rosids</taxon>
        <taxon>malvids</taxon>
        <taxon>Sapindales</taxon>
        <taxon>Sapindaceae</taxon>
        <taxon>Hippocastanoideae</taxon>
        <taxon>Acereae</taxon>
        <taxon>Dipteronia</taxon>
    </lineage>
</organism>
<dbReference type="AlphaFoldDB" id="A0AAE0A6C6"/>
<accession>A0AAE0A6C6</accession>
<feature type="region of interest" description="Disordered" evidence="1">
    <location>
        <begin position="94"/>
        <end position="134"/>
    </location>
</feature>
<dbReference type="EMBL" id="JANJYJ010000006">
    <property type="protein sequence ID" value="KAK3204514.1"/>
    <property type="molecule type" value="Genomic_DNA"/>
</dbReference>
<evidence type="ECO:0000313" key="3">
    <source>
        <dbReference type="Proteomes" id="UP001281410"/>
    </source>
</evidence>
<dbReference type="Proteomes" id="UP001281410">
    <property type="component" value="Unassembled WGS sequence"/>
</dbReference>
<gene>
    <name evidence="2" type="ORF">Dsin_018560</name>
</gene>
<reference evidence="2" key="1">
    <citation type="journal article" date="2023" name="Plant J.">
        <title>Genome sequences and population genomics provide insights into the demographic history, inbreeding, and mutation load of two 'living fossil' tree species of Dipteronia.</title>
        <authorList>
            <person name="Feng Y."/>
            <person name="Comes H.P."/>
            <person name="Chen J."/>
            <person name="Zhu S."/>
            <person name="Lu R."/>
            <person name="Zhang X."/>
            <person name="Li P."/>
            <person name="Qiu J."/>
            <person name="Olsen K.M."/>
            <person name="Qiu Y."/>
        </authorList>
    </citation>
    <scope>NUCLEOTIDE SEQUENCE</scope>
    <source>
        <strain evidence="2">NBL</strain>
    </source>
</reference>
<evidence type="ECO:0000256" key="1">
    <source>
        <dbReference type="SAM" id="MobiDB-lite"/>
    </source>
</evidence>
<name>A0AAE0A6C6_9ROSI</name>
<keyword evidence="3" id="KW-1185">Reference proteome</keyword>
<sequence length="134" mass="15262">MELVDVDVNVDEKAEWSTQNDVIFIRILYDYRLPAVKPYRKKMLEHYEILGDIFNTTIVIGQLSFSSGQVPLPSSEDCEVEDNFINSRVHVNVDVESGHDDEEEEVDQTESSAKKKGKGPRRSIGSSNNCRKNK</sequence>
<protein>
    <submittedName>
        <fullName evidence="2">Uncharacterized protein</fullName>
    </submittedName>
</protein>